<dbReference type="Pfam" id="PF11288">
    <property type="entry name" value="DUF3089"/>
    <property type="match status" value="1"/>
</dbReference>
<accession>A0A1Q9EYT8</accession>
<dbReference type="InterPro" id="IPR021440">
    <property type="entry name" value="DUF3089"/>
</dbReference>
<dbReference type="EMBL" id="LSRX01000040">
    <property type="protein sequence ID" value="OLQ12624.1"/>
    <property type="molecule type" value="Genomic_DNA"/>
</dbReference>
<dbReference type="AlphaFoldDB" id="A0A1Q9EYT8"/>
<keyword evidence="2" id="KW-1185">Reference proteome</keyword>
<reference evidence="1 2" key="1">
    <citation type="submission" date="2016-02" db="EMBL/GenBank/DDBJ databases">
        <title>Genome analysis of coral dinoflagellate symbionts highlights evolutionary adaptations to a symbiotic lifestyle.</title>
        <authorList>
            <person name="Aranda M."/>
            <person name="Li Y."/>
            <person name="Liew Y.J."/>
            <person name="Baumgarten S."/>
            <person name="Simakov O."/>
            <person name="Wilson M."/>
            <person name="Piel J."/>
            <person name="Ashoor H."/>
            <person name="Bougouffa S."/>
            <person name="Bajic V.B."/>
            <person name="Ryu T."/>
            <person name="Ravasi T."/>
            <person name="Bayer T."/>
            <person name="Micklem G."/>
            <person name="Kim H."/>
            <person name="Bhak J."/>
            <person name="Lajeunesse T.C."/>
            <person name="Voolstra C.R."/>
        </authorList>
    </citation>
    <scope>NUCLEOTIDE SEQUENCE [LARGE SCALE GENOMIC DNA]</scope>
    <source>
        <strain evidence="1 2">CCMP2467</strain>
    </source>
</reference>
<protein>
    <recommendedName>
        <fullName evidence="3">DUF3089 domain-containing protein</fullName>
    </recommendedName>
</protein>
<evidence type="ECO:0000313" key="2">
    <source>
        <dbReference type="Proteomes" id="UP000186817"/>
    </source>
</evidence>
<gene>
    <name evidence="1" type="ORF">AK812_SmicGene3423</name>
</gene>
<dbReference type="InterPro" id="IPR029058">
    <property type="entry name" value="AB_hydrolase_fold"/>
</dbReference>
<dbReference type="OrthoDB" id="409477at2759"/>
<sequence length="460" mass="51411">MSGAMTTPQKPRRRVRLWHVLTRANSGRLLASAALRLPWLLRCIPRPPFRKEEQDTPLDYRSLAVWSAHPQRLPGQRAVEDVNHLATPVGKAVEPPPPVADRPCDCFFVHDSCLTMQESMPFLGELAPRWTAPVQDRLPQDHVSELRAKVDEQVDLRVAAGAAPFNHLCRVYAPRYRQVNVVALALYMPPSPAQCWEDLRGAIELAYKDVAAAFVQFVEDPGNAGRPFFLAGHSQGTMHLMRLVQEEVEPYPDRRDRFVHGYLAGQTVPLRMFQTLRHVRPSIRATDICSVSSWRTAAPQHMVLVHCGMIFHKNGWLPLTGKILATNPVTWEAGAGKRASQPEEYLGAAFPLPENLDPREGEGLASGVVLRFGSLVASKTSILGARLKALSPVDCGEVTVVVDEHSVTRVPKLPSTSLFAIAEHDWLMYHDVDIALFHGNLQANAEHRHQAWQMRGRSRM</sequence>
<dbReference type="SUPFAM" id="SSF53474">
    <property type="entry name" value="alpha/beta-Hydrolases"/>
    <property type="match status" value="1"/>
</dbReference>
<organism evidence="1 2">
    <name type="scientific">Symbiodinium microadriaticum</name>
    <name type="common">Dinoflagellate</name>
    <name type="synonym">Zooxanthella microadriatica</name>
    <dbReference type="NCBI Taxonomy" id="2951"/>
    <lineage>
        <taxon>Eukaryota</taxon>
        <taxon>Sar</taxon>
        <taxon>Alveolata</taxon>
        <taxon>Dinophyceae</taxon>
        <taxon>Suessiales</taxon>
        <taxon>Symbiodiniaceae</taxon>
        <taxon>Symbiodinium</taxon>
    </lineage>
</organism>
<evidence type="ECO:0000313" key="1">
    <source>
        <dbReference type="EMBL" id="OLQ12624.1"/>
    </source>
</evidence>
<proteinExistence type="predicted"/>
<evidence type="ECO:0008006" key="3">
    <source>
        <dbReference type="Google" id="ProtNLM"/>
    </source>
</evidence>
<dbReference type="Proteomes" id="UP000186817">
    <property type="component" value="Unassembled WGS sequence"/>
</dbReference>
<name>A0A1Q9EYT8_SYMMI</name>
<comment type="caution">
    <text evidence="1">The sequence shown here is derived from an EMBL/GenBank/DDBJ whole genome shotgun (WGS) entry which is preliminary data.</text>
</comment>